<evidence type="ECO:0000313" key="3">
    <source>
        <dbReference type="Proteomes" id="UP000000605"/>
    </source>
</evidence>
<dbReference type="KEGG" id="bps:BPSL0111"/>
<dbReference type="STRING" id="272560.BPSL0111"/>
<accession>Q63YS8</accession>
<dbReference type="PATRIC" id="fig|272560.6.peg.123"/>
<name>Q63YS8_BURPS</name>
<dbReference type="EMBL" id="BX571965">
    <property type="protein sequence ID" value="CAH34096.1"/>
    <property type="molecule type" value="Genomic_DNA"/>
</dbReference>
<protein>
    <submittedName>
        <fullName evidence="2">Probable portal protein</fullName>
    </submittedName>
</protein>
<dbReference type="Pfam" id="PF04860">
    <property type="entry name" value="Phage_portal"/>
    <property type="match status" value="1"/>
</dbReference>
<gene>
    <name evidence="2" type="ordered locus">BPSL0111</name>
</gene>
<dbReference type="InterPro" id="IPR006944">
    <property type="entry name" value="Phage/GTA_portal"/>
</dbReference>
<reference evidence="2 3" key="1">
    <citation type="journal article" date="2004" name="Proc. Natl. Acad. Sci. U.S.A.">
        <title>Genomic plasticity of the causative agent of melioidosis, Burkholderia pseudomallei.</title>
        <authorList>
            <person name="Holden M.T.G."/>
            <person name="Titball R.W."/>
            <person name="Peacock S.J."/>
            <person name="Cerdeno-Tarraga A.M."/>
            <person name="Atkins T."/>
            <person name="Crossman L.C."/>
            <person name="Pitt T."/>
            <person name="Churcher C."/>
            <person name="Mungall K."/>
            <person name="Bentley S.D."/>
            <person name="Sebaihia M."/>
            <person name="Thomson N.R."/>
            <person name="Bason N."/>
            <person name="Beacham I.R."/>
            <person name="Brooks K."/>
            <person name="Brown K.A."/>
            <person name="Brown N.F."/>
            <person name="Challis G.L."/>
            <person name="Cherevach I."/>
            <person name="Chillingworth T."/>
            <person name="Cronin A."/>
            <person name="Crosset B."/>
            <person name="Davis P."/>
            <person name="DeShazer D."/>
            <person name="Feltwell T."/>
            <person name="Fraser A."/>
            <person name="Hance Z."/>
            <person name="Hauser H."/>
            <person name="Holroyd S."/>
            <person name="Jagels K."/>
            <person name="Keith K.E."/>
            <person name="Maddison M."/>
            <person name="Moule S."/>
            <person name="Price C."/>
            <person name="Quail M.A."/>
            <person name="Rabbinowitsch E."/>
            <person name="Rutherford K."/>
            <person name="Sanders M."/>
            <person name="Simmonds M."/>
            <person name="Songsivilai S."/>
            <person name="Stevens K."/>
            <person name="Tumapa S."/>
            <person name="Vesaratchavest M."/>
            <person name="Whitehead S."/>
            <person name="Yeats C."/>
            <person name="Barrell B.G."/>
            <person name="Oyston P.C.F."/>
            <person name="Parkhill J."/>
        </authorList>
    </citation>
    <scope>NUCLEOTIDE SEQUENCE [LARGE SCALE GENOMIC DNA]</scope>
    <source>
        <strain evidence="2 3">K96243</strain>
    </source>
</reference>
<keyword evidence="3" id="KW-1185">Reference proteome</keyword>
<evidence type="ECO:0000256" key="1">
    <source>
        <dbReference type="ARBA" id="ARBA00006799"/>
    </source>
</evidence>
<dbReference type="PIRSF" id="PIRSF018494">
    <property type="entry name" value="PBSX_VPQ"/>
    <property type="match status" value="1"/>
</dbReference>
<dbReference type="NCBIfam" id="TIGR01540">
    <property type="entry name" value="portal_PBSX"/>
    <property type="match status" value="1"/>
</dbReference>
<dbReference type="InterPro" id="IPR030935">
    <property type="entry name" value="PBSX_Proteobac"/>
</dbReference>
<proteinExistence type="inferred from homology"/>
<dbReference type="Proteomes" id="UP000000605">
    <property type="component" value="Chromosome 1"/>
</dbReference>
<dbReference type="InterPro" id="IPR006430">
    <property type="entry name" value="Phage_portal_PBSX"/>
</dbReference>
<organism evidence="2 3">
    <name type="scientific">Burkholderia pseudomallei (strain K96243)</name>
    <dbReference type="NCBI Taxonomy" id="272560"/>
    <lineage>
        <taxon>Bacteria</taxon>
        <taxon>Pseudomonadati</taxon>
        <taxon>Pseudomonadota</taxon>
        <taxon>Betaproteobacteria</taxon>
        <taxon>Burkholderiales</taxon>
        <taxon>Burkholderiaceae</taxon>
        <taxon>Burkholderia</taxon>
        <taxon>pseudomallei group</taxon>
    </lineage>
</organism>
<dbReference type="AlphaFoldDB" id="Q63YS8"/>
<comment type="similarity">
    <text evidence="1">Belongs to the phage portal family. PBSX subfamily.</text>
</comment>
<sequence length="370" mass="41641">MSAVSGGLSSWRRRASTTASSACSNVTSSAATTLRNRPRQIRAPARAEVFTFDDPTPVMNRAEILDYVECWSNGEWFEPPVSFAGLAKSFRASTHHSSALFFKANVLASTFRPHRWLSRHAFERWALDFLTFGNGYLERRRNMVGGTLRLEPALAKYVRRKADFSGFVYVNGWQERHEFEPDSVFQLVRPDINQEVYGLPEYLSSLHSAWLNESSTLFRRKYYENGSHAGFILYMTDAAQKQDDVDNMRDALKNAKGPGNFRNVFMYAPGGKKDGIQLIPVSEVAAKDEFFNIKNVTRDDLLAAHRVPPQLLGIVPSNSGGFGTPDTAARVFGRNEIRPLQARFAELNDWLGDEVVRFDDYEIPPAPVAA</sequence>
<evidence type="ECO:0000313" key="2">
    <source>
        <dbReference type="EMBL" id="CAH34096.1"/>
    </source>
</evidence>
<dbReference type="eggNOG" id="COG4695">
    <property type="taxonomic scope" value="Bacteria"/>
</dbReference>